<protein>
    <submittedName>
        <fullName evidence="3">Uncharacterized protein</fullName>
    </submittedName>
</protein>
<dbReference type="EMBL" id="CP042185">
    <property type="protein sequence ID" value="QDS67587.1"/>
    <property type="molecule type" value="Genomic_DNA"/>
</dbReference>
<evidence type="ECO:0000256" key="1">
    <source>
        <dbReference type="SAM" id="MobiDB-lite"/>
    </source>
</evidence>
<evidence type="ECO:0000313" key="3">
    <source>
        <dbReference type="EMBL" id="QDS67587.1"/>
    </source>
</evidence>
<feature type="transmembrane region" description="Helical" evidence="2">
    <location>
        <begin position="250"/>
        <end position="268"/>
    </location>
</feature>
<keyword evidence="4" id="KW-1185">Reference proteome</keyword>
<organism evidence="3 4">
    <name type="scientific">Venturia effusa</name>
    <dbReference type="NCBI Taxonomy" id="50376"/>
    <lineage>
        <taxon>Eukaryota</taxon>
        <taxon>Fungi</taxon>
        <taxon>Dikarya</taxon>
        <taxon>Ascomycota</taxon>
        <taxon>Pezizomycotina</taxon>
        <taxon>Dothideomycetes</taxon>
        <taxon>Pleosporomycetidae</taxon>
        <taxon>Venturiales</taxon>
        <taxon>Venturiaceae</taxon>
        <taxon>Venturia</taxon>
    </lineage>
</organism>
<proteinExistence type="predicted"/>
<feature type="transmembrane region" description="Helical" evidence="2">
    <location>
        <begin position="79"/>
        <end position="102"/>
    </location>
</feature>
<keyword evidence="2" id="KW-1133">Transmembrane helix</keyword>
<feature type="compositionally biased region" description="Basic and acidic residues" evidence="1">
    <location>
        <begin position="303"/>
        <end position="313"/>
    </location>
</feature>
<evidence type="ECO:0000313" key="4">
    <source>
        <dbReference type="Proteomes" id="UP000316270"/>
    </source>
</evidence>
<sequence>MAIRKTIQSQPFLIMATVLSGILSVVVIGLTADIIAWVRTSGAQKSIARISYNVTMNGTELAQSADIAVLPLNLHLASYWLMLATGVCGLFDAVMISGIMCWRRIKSAEMQVENGEVSHFTFVSEYANEEASLLLGTQTNDRNLCPQTPLTIAFAAFDFCISIATAIYAWVDWSASGTFDPSSNLNLNSRSRYVDNFFTPDRYGDADQSNSQDTNSLIYSFFCQLEDYISLEAKSDYLEDLCREGTGARTISLAVAVLSAFVLYGVLYRTYRRSQRAKAPGAIPYPPSRPQSALSDARTIVASDEKTTPMSEK</sequence>
<name>A0A517KW29_9PEZI</name>
<dbReference type="Proteomes" id="UP000316270">
    <property type="component" value="Chromosome 1"/>
</dbReference>
<feature type="region of interest" description="Disordered" evidence="1">
    <location>
        <begin position="278"/>
        <end position="313"/>
    </location>
</feature>
<gene>
    <name evidence="3" type="ORF">FKW77_003661</name>
</gene>
<dbReference type="OrthoDB" id="3915281at2759"/>
<feature type="transmembrane region" description="Helical" evidence="2">
    <location>
        <begin position="12"/>
        <end position="38"/>
    </location>
</feature>
<keyword evidence="2" id="KW-0812">Transmembrane</keyword>
<feature type="transmembrane region" description="Helical" evidence="2">
    <location>
        <begin position="150"/>
        <end position="171"/>
    </location>
</feature>
<dbReference type="AlphaFoldDB" id="A0A517KW29"/>
<evidence type="ECO:0000256" key="2">
    <source>
        <dbReference type="SAM" id="Phobius"/>
    </source>
</evidence>
<accession>A0A517KW29</accession>
<reference evidence="3 4" key="1">
    <citation type="submission" date="2019-07" db="EMBL/GenBank/DDBJ databases">
        <title>Finished genome of Venturia effusa.</title>
        <authorList>
            <person name="Young C.A."/>
            <person name="Cox M.P."/>
            <person name="Ganley A.R.D."/>
            <person name="David W.J."/>
        </authorList>
    </citation>
    <scope>NUCLEOTIDE SEQUENCE [LARGE SCALE GENOMIC DNA]</scope>
    <source>
        <strain evidence="4">albino</strain>
    </source>
</reference>
<keyword evidence="2" id="KW-0472">Membrane</keyword>